<dbReference type="PANTHER" id="PTHR11088:SF60">
    <property type="entry name" value="TRNA DIMETHYLALLYLTRANSFERASE"/>
    <property type="match status" value="1"/>
</dbReference>
<dbReference type="Gene3D" id="1.10.20.140">
    <property type="match status" value="1"/>
</dbReference>
<evidence type="ECO:0000256" key="13">
    <source>
        <dbReference type="RuleBase" id="RU003785"/>
    </source>
</evidence>
<dbReference type="GO" id="GO:0005524">
    <property type="term" value="F:ATP binding"/>
    <property type="evidence" value="ECO:0007669"/>
    <property type="project" value="UniProtKB-UniRule"/>
</dbReference>
<dbReference type="Proteomes" id="UP000003844">
    <property type="component" value="Unassembled WGS sequence"/>
</dbReference>
<feature type="binding site" evidence="10">
    <location>
        <begin position="11"/>
        <end position="18"/>
    </location>
    <ligand>
        <name>ATP</name>
        <dbReference type="ChEBI" id="CHEBI:30616"/>
    </ligand>
</feature>
<evidence type="ECO:0000313" key="14">
    <source>
        <dbReference type="EMBL" id="EHQ03688.1"/>
    </source>
</evidence>
<comment type="cofactor">
    <cofactor evidence="1 10">
        <name>Mg(2+)</name>
        <dbReference type="ChEBI" id="CHEBI:18420"/>
    </cofactor>
</comment>
<evidence type="ECO:0000256" key="9">
    <source>
        <dbReference type="ARBA" id="ARBA00049563"/>
    </source>
</evidence>
<feature type="site" description="Interaction with substrate tRNA" evidence="10">
    <location>
        <position position="124"/>
    </location>
</feature>
<comment type="function">
    <text evidence="2 10 12">Catalyzes the transfer of a dimethylallyl group onto the adenine at position 37 in tRNAs that read codons beginning with uridine, leading to the formation of N6-(dimethylallyl)adenosine (i(6)A).</text>
</comment>
<accession>H2BT89</accession>
<feature type="site" description="Interaction with substrate tRNA" evidence="10">
    <location>
        <position position="102"/>
    </location>
</feature>
<proteinExistence type="inferred from homology"/>
<comment type="subunit">
    <text evidence="10">Monomer.</text>
</comment>
<feature type="region of interest" description="Interaction with substrate tRNA" evidence="10">
    <location>
        <begin position="36"/>
        <end position="39"/>
    </location>
</feature>
<keyword evidence="7 10" id="KW-0067">ATP-binding</keyword>
<evidence type="ECO:0000256" key="11">
    <source>
        <dbReference type="RuleBase" id="RU003783"/>
    </source>
</evidence>
<dbReference type="GO" id="GO:0006400">
    <property type="term" value="P:tRNA modification"/>
    <property type="evidence" value="ECO:0007669"/>
    <property type="project" value="TreeGrafter"/>
</dbReference>
<dbReference type="eggNOG" id="COG0324">
    <property type="taxonomic scope" value="Bacteria"/>
</dbReference>
<evidence type="ECO:0000256" key="5">
    <source>
        <dbReference type="ARBA" id="ARBA00022694"/>
    </source>
</evidence>
<evidence type="ECO:0000256" key="12">
    <source>
        <dbReference type="RuleBase" id="RU003784"/>
    </source>
</evidence>
<dbReference type="HAMAP" id="MF_00185">
    <property type="entry name" value="IPP_trans"/>
    <property type="match status" value="1"/>
</dbReference>
<dbReference type="HOGENOM" id="CLU_032616_0_1_10"/>
<comment type="catalytic activity">
    <reaction evidence="9 10 11">
        <text>adenosine(37) in tRNA + dimethylallyl diphosphate = N(6)-dimethylallyladenosine(37) in tRNA + diphosphate</text>
        <dbReference type="Rhea" id="RHEA:26482"/>
        <dbReference type="Rhea" id="RHEA-COMP:10162"/>
        <dbReference type="Rhea" id="RHEA-COMP:10375"/>
        <dbReference type="ChEBI" id="CHEBI:33019"/>
        <dbReference type="ChEBI" id="CHEBI:57623"/>
        <dbReference type="ChEBI" id="CHEBI:74411"/>
        <dbReference type="ChEBI" id="CHEBI:74415"/>
        <dbReference type="EC" id="2.5.1.75"/>
    </reaction>
</comment>
<dbReference type="NCBIfam" id="TIGR00174">
    <property type="entry name" value="miaA"/>
    <property type="match status" value="1"/>
</dbReference>
<evidence type="ECO:0000256" key="4">
    <source>
        <dbReference type="ARBA" id="ARBA00022679"/>
    </source>
</evidence>
<evidence type="ECO:0000256" key="10">
    <source>
        <dbReference type="HAMAP-Rule" id="MF_00185"/>
    </source>
</evidence>
<evidence type="ECO:0000256" key="2">
    <source>
        <dbReference type="ARBA" id="ARBA00003213"/>
    </source>
</evidence>
<keyword evidence="15" id="KW-1185">Reference proteome</keyword>
<dbReference type="InterPro" id="IPR027417">
    <property type="entry name" value="P-loop_NTPase"/>
</dbReference>
<keyword evidence="4 10" id="KW-0808">Transferase</keyword>
<dbReference type="InterPro" id="IPR018022">
    <property type="entry name" value="IPT"/>
</dbReference>
<dbReference type="PANTHER" id="PTHR11088">
    <property type="entry name" value="TRNA DIMETHYLALLYLTRANSFERASE"/>
    <property type="match status" value="1"/>
</dbReference>
<evidence type="ECO:0000256" key="3">
    <source>
        <dbReference type="ARBA" id="ARBA00005842"/>
    </source>
</evidence>
<dbReference type="OrthoDB" id="9776390at2"/>
<dbReference type="EC" id="2.5.1.75" evidence="10"/>
<comment type="similarity">
    <text evidence="3 10 13">Belongs to the IPP transferase family.</text>
</comment>
<evidence type="ECO:0000313" key="15">
    <source>
        <dbReference type="Proteomes" id="UP000003844"/>
    </source>
</evidence>
<organism evidence="14 15">
    <name type="scientific">Gillisia limnaea (strain DSM 15749 / LMG 21470 / R-8282)</name>
    <dbReference type="NCBI Taxonomy" id="865937"/>
    <lineage>
        <taxon>Bacteria</taxon>
        <taxon>Pseudomonadati</taxon>
        <taxon>Bacteroidota</taxon>
        <taxon>Flavobacteriia</taxon>
        <taxon>Flavobacteriales</taxon>
        <taxon>Flavobacteriaceae</taxon>
        <taxon>Gillisia</taxon>
    </lineage>
</organism>
<dbReference type="GO" id="GO:0052381">
    <property type="term" value="F:tRNA dimethylallyltransferase activity"/>
    <property type="evidence" value="ECO:0007669"/>
    <property type="project" value="UniProtKB-UniRule"/>
</dbReference>
<dbReference type="AlphaFoldDB" id="H2BT89"/>
<dbReference type="EMBL" id="JH594606">
    <property type="protein sequence ID" value="EHQ03688.1"/>
    <property type="molecule type" value="Genomic_DNA"/>
</dbReference>
<dbReference type="Gene3D" id="3.40.50.300">
    <property type="entry name" value="P-loop containing nucleotide triphosphate hydrolases"/>
    <property type="match status" value="1"/>
</dbReference>
<comment type="caution">
    <text evidence="10">Lacks conserved residue(s) required for the propagation of feature annotation.</text>
</comment>
<gene>
    <name evidence="10" type="primary">miaA</name>
    <name evidence="14" type="ORF">Gilli_3078</name>
</gene>
<name>H2BT89_GILLR</name>
<evidence type="ECO:0000256" key="7">
    <source>
        <dbReference type="ARBA" id="ARBA00022840"/>
    </source>
</evidence>
<dbReference type="RefSeq" id="WP_006989994.1">
    <property type="nucleotide sequence ID" value="NZ_JH594606.1"/>
</dbReference>
<keyword evidence="5 10" id="KW-0819">tRNA processing</keyword>
<dbReference type="STRING" id="865937.Gilli_3078"/>
<keyword evidence="6 10" id="KW-0547">Nucleotide-binding</keyword>
<keyword evidence="8 10" id="KW-0460">Magnesium</keyword>
<sequence>MENKFLLSITGPTAIGKTALSIELARAFNTEILSADSRQFYKDMKIGTAVPSDEELAAAAHHFIQHKKVEEAYSVGDFEREALLKTQDLIKKYDILILVGGSGLYVKSLLEGLDSFPEIDPEIRAQLNVQFEKEGLDPLKLRLQELDPIAYKRIDPNNPHRVIRALEICLGTGKTFLSFLDKPKPERPFKTISIGLTAPREEIYERINLRVDAMMAEGLLEEVQILYPKRELNALNTVGYKELFAFLEGSFSLDEAVEEIKKNTRRFAKRQLTWFRKDENIHWFDYQTSPEEIIAYVKTEISRD</sequence>
<feature type="binding site" evidence="10">
    <location>
        <begin position="13"/>
        <end position="18"/>
    </location>
    <ligand>
        <name>substrate</name>
    </ligand>
</feature>
<protein>
    <recommendedName>
        <fullName evidence="10">tRNA dimethylallyltransferase</fullName>
        <ecNumber evidence="10">2.5.1.75</ecNumber>
    </recommendedName>
    <alternativeName>
        <fullName evidence="10">Dimethylallyl diphosphate:tRNA dimethylallyltransferase</fullName>
        <shortName evidence="10">DMAPP:tRNA dimethylallyltransferase</shortName>
        <shortName evidence="10">DMATase</shortName>
    </alternativeName>
    <alternativeName>
        <fullName evidence="10">Isopentenyl-diphosphate:tRNA isopentenyltransferase</fullName>
        <shortName evidence="10">IPP transferase</shortName>
        <shortName evidence="10">IPPT</shortName>
        <shortName evidence="10">IPTase</shortName>
    </alternativeName>
</protein>
<evidence type="ECO:0000256" key="6">
    <source>
        <dbReference type="ARBA" id="ARBA00022741"/>
    </source>
</evidence>
<dbReference type="InterPro" id="IPR039657">
    <property type="entry name" value="Dimethylallyltransferase"/>
</dbReference>
<reference evidence="15" key="1">
    <citation type="journal article" date="2012" name="Stand. Genomic Sci.">
        <title>Genome sequence of the Antarctic rhodopsins-containing flavobacterium Gillisia limnaea type strain (R-8282(T)).</title>
        <authorList>
            <person name="Riedel T."/>
            <person name="Held B."/>
            <person name="Nolan M."/>
            <person name="Lucas S."/>
            <person name="Lapidus A."/>
            <person name="Tice H."/>
            <person name="Del Rio T.G."/>
            <person name="Cheng J.F."/>
            <person name="Han C."/>
            <person name="Tapia R."/>
            <person name="Goodwin L.A."/>
            <person name="Pitluck S."/>
            <person name="Liolios K."/>
            <person name="Mavromatis K."/>
            <person name="Pagani I."/>
            <person name="Ivanova N."/>
            <person name="Mikhailova N."/>
            <person name="Pati A."/>
            <person name="Chen A."/>
            <person name="Palaniappan K."/>
            <person name="Land M."/>
            <person name="Rohde M."/>
            <person name="Tindall B.J."/>
            <person name="Detter J.C."/>
            <person name="Goker M."/>
            <person name="Bristow J."/>
            <person name="Eisen J.A."/>
            <person name="Markowitz V."/>
            <person name="Hugenholtz P."/>
            <person name="Kyrpides N.C."/>
            <person name="Klenk H.P."/>
            <person name="Woyke T."/>
        </authorList>
    </citation>
    <scope>NUCLEOTIDE SEQUENCE [LARGE SCALE GENOMIC DNA]</scope>
    <source>
        <strain evidence="15">DSM 15749 / LMG 21470 / R-8282</strain>
    </source>
</reference>
<dbReference type="SUPFAM" id="SSF52540">
    <property type="entry name" value="P-loop containing nucleoside triphosphate hydrolases"/>
    <property type="match status" value="2"/>
</dbReference>
<dbReference type="Pfam" id="PF01715">
    <property type="entry name" value="IPPT"/>
    <property type="match status" value="1"/>
</dbReference>
<evidence type="ECO:0000256" key="1">
    <source>
        <dbReference type="ARBA" id="ARBA00001946"/>
    </source>
</evidence>
<evidence type="ECO:0000256" key="8">
    <source>
        <dbReference type="ARBA" id="ARBA00022842"/>
    </source>
</evidence>